<reference evidence="10" key="1">
    <citation type="submission" date="2014-11" db="EMBL/GenBank/DDBJ databases">
        <authorList>
            <person name="Zhu J."/>
            <person name="Qi W."/>
            <person name="Song R."/>
        </authorList>
    </citation>
    <scope>NUCLEOTIDE SEQUENCE</scope>
</reference>
<feature type="transmembrane region" description="Helical" evidence="8">
    <location>
        <begin position="87"/>
        <end position="111"/>
    </location>
</feature>
<name>A0A1B1TDC5_9ARCH</name>
<dbReference type="GO" id="GO:0005886">
    <property type="term" value="C:plasma membrane"/>
    <property type="evidence" value="ECO:0007669"/>
    <property type="project" value="UniProtKB-SubCell"/>
</dbReference>
<dbReference type="PANTHER" id="PTHR43470:SF3">
    <property type="entry name" value="PHOSPHATE TRANSPORT SYSTEM PERMEASE PROTEIN PSTA-RELATED"/>
    <property type="match status" value="1"/>
</dbReference>
<dbReference type="AlphaFoldDB" id="A0A1B1TDC5"/>
<keyword evidence="7 8" id="KW-0472">Membrane</keyword>
<evidence type="ECO:0000259" key="9">
    <source>
        <dbReference type="PROSITE" id="PS50928"/>
    </source>
</evidence>
<feature type="transmembrane region" description="Helical" evidence="8">
    <location>
        <begin position="131"/>
        <end position="152"/>
    </location>
</feature>
<evidence type="ECO:0000256" key="3">
    <source>
        <dbReference type="ARBA" id="ARBA00022448"/>
    </source>
</evidence>
<feature type="transmembrane region" description="Helical" evidence="8">
    <location>
        <begin position="279"/>
        <end position="302"/>
    </location>
</feature>
<keyword evidence="5 8" id="KW-0812">Transmembrane</keyword>
<sequence length="619" mass="66737">MSVEESLSPKSRPYESAIVSSLFLCATIALVVSITILYTLLNGTIDFFTSPSPNEDGEPAETSLSEFLFGSEWIPNGRFPKFGTLPLLAGTALIAGGSLLIAIPFGVSGALFLSEFSSKKFRTFVKPTIEILAGIPSIVYGYFALITISPFIQDTFDATYFNAASAILVVSVMVLPIILTISDDAISSVSNDLREASLALGATKWETSTKVVLPAASSGILASVLLAMGRAIGETMAVTMAAGQVANLGLDPFEQTQTMTSYIAMVATGDIPPGVAVDAGYAVGFYLFVLTYLVNLAAWSVVSRSLKNQPIWGKKTVSRFYSFTFGKISKLFTNSKLTLDYRYKVEKFGKGLLFLSLFYSLSMLVILLNTVISRGIEHVDYDFITSIPSRFEYKAGIYPALIGSVYLMLLTMLFVMPAGVGGAIYLVEFAKDTWHTRLLRRVIQNLAGVPSIIFGLVGLYVFSRTLGFGSSLLTGSLTLAIMTLPMVVVTTEEALQAVPKGFREASLAVGATKWQTVRYHVVPNSIAGITTGGILSLARAIGETAPILFVAGIFSKTTPDGVLDGFLALPMMIFYWTKQPSAEFKELAAATIIVLLSLLLILNLIAVSIRISAEKRRVW</sequence>
<feature type="domain" description="ABC transmembrane type-1" evidence="9">
    <location>
        <begin position="88"/>
        <end position="298"/>
    </location>
</feature>
<evidence type="ECO:0000256" key="7">
    <source>
        <dbReference type="ARBA" id="ARBA00023136"/>
    </source>
</evidence>
<evidence type="ECO:0000256" key="8">
    <source>
        <dbReference type="SAM" id="Phobius"/>
    </source>
</evidence>
<feature type="transmembrane region" description="Helical" evidence="8">
    <location>
        <begin position="158"/>
        <end position="181"/>
    </location>
</feature>
<keyword evidence="4" id="KW-1003">Cell membrane</keyword>
<feature type="transmembrane region" description="Helical" evidence="8">
    <location>
        <begin position="397"/>
        <end position="430"/>
    </location>
</feature>
<dbReference type="InterPro" id="IPR035906">
    <property type="entry name" value="MetI-like_sf"/>
</dbReference>
<dbReference type="PROSITE" id="PS50928">
    <property type="entry name" value="ABC_TM1"/>
    <property type="match status" value="2"/>
</dbReference>
<comment type="subcellular location">
    <subcellularLocation>
        <location evidence="1">Cell membrane</location>
        <topology evidence="1">Multi-pass membrane protein</topology>
    </subcellularLocation>
</comment>
<dbReference type="NCBIfam" id="TIGR02138">
    <property type="entry name" value="phosphate_pstC"/>
    <property type="match status" value="1"/>
</dbReference>
<evidence type="ECO:0000256" key="4">
    <source>
        <dbReference type="ARBA" id="ARBA00022475"/>
    </source>
</evidence>
<comment type="similarity">
    <text evidence="2">Belongs to the binding-protein-dependent transport system permease family. CysTW subfamily.</text>
</comment>
<dbReference type="PANTHER" id="PTHR43470">
    <property type="entry name" value="PHOSPHATE TRANSPORT SYSTEM PERMEASE PROTEIN PSTA-RELATED"/>
    <property type="match status" value="1"/>
</dbReference>
<evidence type="ECO:0000313" key="10">
    <source>
        <dbReference type="EMBL" id="ANV80263.1"/>
    </source>
</evidence>
<reference evidence="10" key="2">
    <citation type="journal article" date="2015" name="ISME J.">
        <title>A new class of marine Euryarchaeota group II from the Mediterranean deep chlorophyll maximum.</title>
        <authorList>
            <person name="Martin-Cuadrado A.B."/>
            <person name="Garcia-Heredia I."/>
            <person name="Molto A.G."/>
            <person name="Lopez-Ubeda R."/>
            <person name="Kimes N."/>
            <person name="Lopez-Garcia P."/>
            <person name="Moreira D."/>
            <person name="Rodriguez-Valera F."/>
        </authorList>
    </citation>
    <scope>NUCLEOTIDE SEQUENCE</scope>
</reference>
<dbReference type="CDD" id="cd06261">
    <property type="entry name" value="TM_PBP2"/>
    <property type="match status" value="2"/>
</dbReference>
<organism evidence="10">
    <name type="scientific">uncultured Poseidoniia archaeon</name>
    <dbReference type="NCBI Taxonomy" id="1697135"/>
    <lineage>
        <taxon>Archaea</taxon>
        <taxon>Methanobacteriati</taxon>
        <taxon>Thermoplasmatota</taxon>
        <taxon>Candidatus Poseidoniia</taxon>
        <taxon>environmental samples</taxon>
    </lineage>
</organism>
<evidence type="ECO:0000256" key="5">
    <source>
        <dbReference type="ARBA" id="ARBA00022692"/>
    </source>
</evidence>
<dbReference type="SUPFAM" id="SSF161098">
    <property type="entry name" value="MetI-like"/>
    <property type="match status" value="2"/>
</dbReference>
<dbReference type="GO" id="GO:0035435">
    <property type="term" value="P:phosphate ion transmembrane transport"/>
    <property type="evidence" value="ECO:0007669"/>
    <property type="project" value="InterPro"/>
</dbReference>
<feature type="transmembrane region" description="Helical" evidence="8">
    <location>
        <begin position="21"/>
        <end position="41"/>
    </location>
</feature>
<dbReference type="Pfam" id="PF00528">
    <property type="entry name" value="BPD_transp_1"/>
    <property type="match status" value="2"/>
</dbReference>
<evidence type="ECO:0000256" key="6">
    <source>
        <dbReference type="ARBA" id="ARBA00022989"/>
    </source>
</evidence>
<proteinExistence type="inferred from homology"/>
<keyword evidence="6 8" id="KW-1133">Transmembrane helix</keyword>
<feature type="transmembrane region" description="Helical" evidence="8">
    <location>
        <begin position="211"/>
        <end position="232"/>
    </location>
</feature>
<keyword evidence="3" id="KW-0813">Transport</keyword>
<protein>
    <submittedName>
        <fullName evidence="10">Phosphate ABC transporter permease (PstA)</fullName>
    </submittedName>
</protein>
<dbReference type="InterPro" id="IPR011864">
    <property type="entry name" value="Phosphate_PstC"/>
</dbReference>
<dbReference type="GO" id="GO:0005315">
    <property type="term" value="F:phosphate transmembrane transporter activity"/>
    <property type="evidence" value="ECO:0007669"/>
    <property type="project" value="InterPro"/>
</dbReference>
<feature type="transmembrane region" description="Helical" evidence="8">
    <location>
        <begin position="442"/>
        <end position="462"/>
    </location>
</feature>
<dbReference type="EMBL" id="KP211882">
    <property type="protein sequence ID" value="ANV80263.1"/>
    <property type="molecule type" value="Genomic_DNA"/>
</dbReference>
<dbReference type="Gene3D" id="1.10.3720.10">
    <property type="entry name" value="MetI-like"/>
    <property type="match status" value="2"/>
</dbReference>
<accession>A0A1B1TDC5</accession>
<feature type="transmembrane region" description="Helical" evidence="8">
    <location>
        <begin position="352"/>
        <end position="372"/>
    </location>
</feature>
<evidence type="ECO:0000256" key="1">
    <source>
        <dbReference type="ARBA" id="ARBA00004651"/>
    </source>
</evidence>
<feature type="domain" description="ABC transmembrane type-1" evidence="9">
    <location>
        <begin position="401"/>
        <end position="606"/>
    </location>
</feature>
<dbReference type="InterPro" id="IPR005672">
    <property type="entry name" value="Phosphate_PstA"/>
</dbReference>
<evidence type="ECO:0000256" key="2">
    <source>
        <dbReference type="ARBA" id="ARBA00007069"/>
    </source>
</evidence>
<dbReference type="InterPro" id="IPR000515">
    <property type="entry name" value="MetI-like"/>
</dbReference>
<dbReference type="NCBIfam" id="TIGR00974">
    <property type="entry name" value="3a0107s02c"/>
    <property type="match status" value="1"/>
</dbReference>
<feature type="transmembrane region" description="Helical" evidence="8">
    <location>
        <begin position="589"/>
        <end position="609"/>
    </location>
</feature>
<feature type="transmembrane region" description="Helical" evidence="8">
    <location>
        <begin position="468"/>
        <end position="490"/>
    </location>
</feature>